<dbReference type="AlphaFoldDB" id="A0A453QZH0"/>
<sequence>MEGCLFCNWVLRGLLFGLKSPQLKREVLQKLVKLGGGWRTTFKNIDMKLEVPAIWDVEHNIIRYKDCTVDSQEDHDRMDTSCLMENLKVSESFLLMKFYSLSSGVAKHLLTATDGSEIDIPFELTDEEDMIIRFPHTSFILGRSGTGKTTVLSMKLLQIEQMSLIASRGLNADLKDSSLVMPLISLAPICMTSLMIWNNLQKFQTIFTSFFDIFYGELRSSTERGYSKSRALQTLIELKEVTYEKFAASYWPHFNADLTKKLDASTVFTEIISHIKGGYQASRPSTGKLERSDYVMLSDKRFSSLNSEKRDRIYDIFLDYESMKCTAREFDLSGFVNSLHKSLVLEGYNGDMVDFVYVDEVQDLTMTQIALLKYVCRNFEEGFHFAGDTAQTIASGVDFRFEDIRSLFYTTFLSETEACNQGNKHGKQCHLSDMFQLTQNFLLTSLIQRLDLYMENLLCCWRLVTIKMQL</sequence>
<accession>A0A453QZH0</accession>
<protein>
    <submittedName>
        <fullName evidence="1">Uncharacterized protein</fullName>
    </submittedName>
</protein>
<dbReference type="PANTHER" id="PTHR21529:SF11">
    <property type="entry name" value="UVRD-LIKE HELICASE ATP-BINDING DOMAIN-CONTAINING PROTEIN"/>
    <property type="match status" value="1"/>
</dbReference>
<dbReference type="EnsemblPlants" id="AET7Gv20379400.6">
    <property type="protein sequence ID" value="AET7Gv20379400.6"/>
    <property type="gene ID" value="AET7Gv20379400"/>
</dbReference>
<organism evidence="1 2">
    <name type="scientific">Aegilops tauschii subsp. strangulata</name>
    <name type="common">Goatgrass</name>
    <dbReference type="NCBI Taxonomy" id="200361"/>
    <lineage>
        <taxon>Eukaryota</taxon>
        <taxon>Viridiplantae</taxon>
        <taxon>Streptophyta</taxon>
        <taxon>Embryophyta</taxon>
        <taxon>Tracheophyta</taxon>
        <taxon>Spermatophyta</taxon>
        <taxon>Magnoliopsida</taxon>
        <taxon>Liliopsida</taxon>
        <taxon>Poales</taxon>
        <taxon>Poaceae</taxon>
        <taxon>BOP clade</taxon>
        <taxon>Pooideae</taxon>
        <taxon>Triticodae</taxon>
        <taxon>Triticeae</taxon>
        <taxon>Triticinae</taxon>
        <taxon>Aegilops</taxon>
    </lineage>
</organism>
<dbReference type="InterPro" id="IPR027417">
    <property type="entry name" value="P-loop_NTPase"/>
</dbReference>
<dbReference type="Gramene" id="AET7Gv20379400.6">
    <property type="protein sequence ID" value="AET7Gv20379400.6"/>
    <property type="gene ID" value="AET7Gv20379400"/>
</dbReference>
<dbReference type="Gene3D" id="3.40.50.300">
    <property type="entry name" value="P-loop containing nucleotide triphosphate hydrolases"/>
    <property type="match status" value="1"/>
</dbReference>
<keyword evidence="2" id="KW-1185">Reference proteome</keyword>
<dbReference type="InterPro" id="IPR039904">
    <property type="entry name" value="TRANK1"/>
</dbReference>
<name>A0A453QZH0_AEGTS</name>
<evidence type="ECO:0000313" key="1">
    <source>
        <dbReference type="EnsemblPlants" id="AET7Gv20379400.6"/>
    </source>
</evidence>
<dbReference type="SUPFAM" id="SSF52540">
    <property type="entry name" value="P-loop containing nucleoside triphosphate hydrolases"/>
    <property type="match status" value="1"/>
</dbReference>
<evidence type="ECO:0000313" key="2">
    <source>
        <dbReference type="Proteomes" id="UP000015105"/>
    </source>
</evidence>
<proteinExistence type="predicted"/>
<dbReference type="Proteomes" id="UP000015105">
    <property type="component" value="Chromosome 7D"/>
</dbReference>
<reference evidence="2" key="2">
    <citation type="journal article" date="2017" name="Nat. Plants">
        <title>The Aegilops tauschii genome reveals multiple impacts of transposons.</title>
        <authorList>
            <person name="Zhao G."/>
            <person name="Zou C."/>
            <person name="Li K."/>
            <person name="Wang K."/>
            <person name="Li T."/>
            <person name="Gao L."/>
            <person name="Zhang X."/>
            <person name="Wang H."/>
            <person name="Yang Z."/>
            <person name="Liu X."/>
            <person name="Jiang W."/>
            <person name="Mao L."/>
            <person name="Kong X."/>
            <person name="Jiao Y."/>
            <person name="Jia J."/>
        </authorList>
    </citation>
    <scope>NUCLEOTIDE SEQUENCE [LARGE SCALE GENOMIC DNA]</scope>
    <source>
        <strain evidence="2">cv. AL8/78</strain>
    </source>
</reference>
<reference evidence="1" key="4">
    <citation type="submission" date="2019-03" db="UniProtKB">
        <authorList>
            <consortium name="EnsemblPlants"/>
        </authorList>
    </citation>
    <scope>IDENTIFICATION</scope>
</reference>
<reference evidence="1" key="5">
    <citation type="journal article" date="2021" name="G3 (Bethesda)">
        <title>Aegilops tauschii genome assembly Aet v5.0 features greater sequence contiguity and improved annotation.</title>
        <authorList>
            <person name="Wang L."/>
            <person name="Zhu T."/>
            <person name="Rodriguez J.C."/>
            <person name="Deal K.R."/>
            <person name="Dubcovsky J."/>
            <person name="McGuire P.E."/>
            <person name="Lux T."/>
            <person name="Spannagl M."/>
            <person name="Mayer K.F.X."/>
            <person name="Baldrich P."/>
            <person name="Meyers B.C."/>
            <person name="Huo N."/>
            <person name="Gu Y.Q."/>
            <person name="Zhou H."/>
            <person name="Devos K.M."/>
            <person name="Bennetzen J.L."/>
            <person name="Unver T."/>
            <person name="Budak H."/>
            <person name="Gulick P.J."/>
            <person name="Galiba G."/>
            <person name="Kalapos B."/>
            <person name="Nelson D.R."/>
            <person name="Li P."/>
            <person name="You F.M."/>
            <person name="Luo M.C."/>
            <person name="Dvorak J."/>
        </authorList>
    </citation>
    <scope>NUCLEOTIDE SEQUENCE [LARGE SCALE GENOMIC DNA]</scope>
    <source>
        <strain evidence="1">cv. AL8/78</strain>
    </source>
</reference>
<dbReference type="PANTHER" id="PTHR21529">
    <property type="entry name" value="MAMMARY TURMOR VIRUS RECEPTOR HOMOLOG 1, 2 MTVR1, 2"/>
    <property type="match status" value="1"/>
</dbReference>
<reference evidence="2" key="1">
    <citation type="journal article" date="2014" name="Science">
        <title>Ancient hybridizations among the ancestral genomes of bread wheat.</title>
        <authorList>
            <consortium name="International Wheat Genome Sequencing Consortium,"/>
            <person name="Marcussen T."/>
            <person name="Sandve S.R."/>
            <person name="Heier L."/>
            <person name="Spannagl M."/>
            <person name="Pfeifer M."/>
            <person name="Jakobsen K.S."/>
            <person name="Wulff B.B."/>
            <person name="Steuernagel B."/>
            <person name="Mayer K.F."/>
            <person name="Olsen O.A."/>
        </authorList>
    </citation>
    <scope>NUCLEOTIDE SEQUENCE [LARGE SCALE GENOMIC DNA]</scope>
    <source>
        <strain evidence="2">cv. AL8/78</strain>
    </source>
</reference>
<reference evidence="1" key="3">
    <citation type="journal article" date="2017" name="Nature">
        <title>Genome sequence of the progenitor of the wheat D genome Aegilops tauschii.</title>
        <authorList>
            <person name="Luo M.C."/>
            <person name="Gu Y.Q."/>
            <person name="Puiu D."/>
            <person name="Wang H."/>
            <person name="Twardziok S.O."/>
            <person name="Deal K.R."/>
            <person name="Huo N."/>
            <person name="Zhu T."/>
            <person name="Wang L."/>
            <person name="Wang Y."/>
            <person name="McGuire P.E."/>
            <person name="Liu S."/>
            <person name="Long H."/>
            <person name="Ramasamy R.K."/>
            <person name="Rodriguez J.C."/>
            <person name="Van S.L."/>
            <person name="Yuan L."/>
            <person name="Wang Z."/>
            <person name="Xia Z."/>
            <person name="Xiao L."/>
            <person name="Anderson O.D."/>
            <person name="Ouyang S."/>
            <person name="Liang Y."/>
            <person name="Zimin A.V."/>
            <person name="Pertea G."/>
            <person name="Qi P."/>
            <person name="Bennetzen J.L."/>
            <person name="Dai X."/>
            <person name="Dawson M.W."/>
            <person name="Muller H.G."/>
            <person name="Kugler K."/>
            <person name="Rivarola-Duarte L."/>
            <person name="Spannagl M."/>
            <person name="Mayer K.F.X."/>
            <person name="Lu F.H."/>
            <person name="Bevan M.W."/>
            <person name="Leroy P."/>
            <person name="Li P."/>
            <person name="You F.M."/>
            <person name="Sun Q."/>
            <person name="Liu Z."/>
            <person name="Lyons E."/>
            <person name="Wicker T."/>
            <person name="Salzberg S.L."/>
            <person name="Devos K.M."/>
            <person name="Dvorak J."/>
        </authorList>
    </citation>
    <scope>NUCLEOTIDE SEQUENCE [LARGE SCALE GENOMIC DNA]</scope>
    <source>
        <strain evidence="1">cv. AL8/78</strain>
    </source>
</reference>